<keyword evidence="2" id="KW-1185">Reference proteome</keyword>
<reference evidence="1 2" key="1">
    <citation type="journal article" date="2000" name="Arch. Microbiol.">
        <title>Rhodobaca bogoriensis gen. nov. and sp. nov., an alkaliphilic purple nonsulfur bacterium from African Rift Valley soda lakes.</title>
        <authorList>
            <person name="Milford A.D."/>
            <person name="Achenbach L.A."/>
            <person name="Jung D.O."/>
            <person name="Madigan M.T."/>
        </authorList>
    </citation>
    <scope>NUCLEOTIDE SEQUENCE [LARGE SCALE GENOMIC DNA]</scope>
    <source>
        <strain evidence="1 2">2376</strain>
    </source>
</reference>
<dbReference type="EMBL" id="JACBXS010000055">
    <property type="protein sequence ID" value="NYS26603.1"/>
    <property type="molecule type" value="Genomic_DNA"/>
</dbReference>
<evidence type="ECO:0000313" key="2">
    <source>
        <dbReference type="Proteomes" id="UP000529417"/>
    </source>
</evidence>
<proteinExistence type="predicted"/>
<dbReference type="Proteomes" id="UP000529417">
    <property type="component" value="Unassembled WGS sequence"/>
</dbReference>
<evidence type="ECO:0000313" key="1">
    <source>
        <dbReference type="EMBL" id="NYS26603.1"/>
    </source>
</evidence>
<accession>A0A7Z0L2R1</accession>
<protein>
    <submittedName>
        <fullName evidence="1">IS630 family transposase</fullName>
    </submittedName>
</protein>
<dbReference type="InterPro" id="IPR009057">
    <property type="entry name" value="Homeodomain-like_sf"/>
</dbReference>
<organism evidence="1 2">
    <name type="scientific">Rhabdonatronobacter sediminivivens</name>
    <dbReference type="NCBI Taxonomy" id="2743469"/>
    <lineage>
        <taxon>Bacteria</taxon>
        <taxon>Pseudomonadati</taxon>
        <taxon>Pseudomonadota</taxon>
        <taxon>Alphaproteobacteria</taxon>
        <taxon>Rhodobacterales</taxon>
        <taxon>Paracoccaceae</taxon>
        <taxon>Rhabdonatronobacter</taxon>
    </lineage>
</organism>
<dbReference type="SUPFAM" id="SSF46689">
    <property type="entry name" value="Homeodomain-like"/>
    <property type="match status" value="1"/>
</dbReference>
<dbReference type="AlphaFoldDB" id="A0A7Z0L2R1"/>
<name>A0A7Z0L2R1_9RHOB</name>
<sequence length="95" mass="10485">MTASAAGRRMRISRATAVRWAATWRQEGRAEALPMGGDRRSEALEAHAPMILGWLEDTPDLFLREIVSRLADAGVETSAMSVARLLARHGITRKK</sequence>
<gene>
    <name evidence="1" type="ORF">HUK65_16580</name>
</gene>
<feature type="non-terminal residue" evidence="1">
    <location>
        <position position="95"/>
    </location>
</feature>
<comment type="caution">
    <text evidence="1">The sequence shown here is derived from an EMBL/GenBank/DDBJ whole genome shotgun (WGS) entry which is preliminary data.</text>
</comment>